<feature type="non-terminal residue" evidence="1">
    <location>
        <position position="45"/>
    </location>
</feature>
<feature type="non-terminal residue" evidence="1">
    <location>
        <position position="1"/>
    </location>
</feature>
<sequence>SVQELHPGDVGEGSGVHAVHVEDPIQVIHLVLGDAGGPAHCLPAH</sequence>
<protein>
    <submittedName>
        <fullName evidence="1">Uncharacterized protein</fullName>
    </submittedName>
</protein>
<evidence type="ECO:0000313" key="2">
    <source>
        <dbReference type="Proteomes" id="UP000054308"/>
    </source>
</evidence>
<evidence type="ECO:0000313" key="1">
    <source>
        <dbReference type="EMBL" id="KFO95616.1"/>
    </source>
</evidence>
<proteinExistence type="predicted"/>
<accession>A0A091HIC5</accession>
<organism evidence="1 2">
    <name type="scientific">Calypte anna</name>
    <name type="common">Anna's hummingbird</name>
    <name type="synonym">Archilochus anna</name>
    <dbReference type="NCBI Taxonomy" id="9244"/>
    <lineage>
        <taxon>Eukaryota</taxon>
        <taxon>Metazoa</taxon>
        <taxon>Chordata</taxon>
        <taxon>Craniata</taxon>
        <taxon>Vertebrata</taxon>
        <taxon>Euteleostomi</taxon>
        <taxon>Archelosauria</taxon>
        <taxon>Archosauria</taxon>
        <taxon>Dinosauria</taxon>
        <taxon>Saurischia</taxon>
        <taxon>Theropoda</taxon>
        <taxon>Coelurosauria</taxon>
        <taxon>Aves</taxon>
        <taxon>Neognathae</taxon>
        <taxon>Neoaves</taxon>
        <taxon>Strisores</taxon>
        <taxon>Apodiformes</taxon>
        <taxon>Trochilidae</taxon>
        <taxon>Calypte</taxon>
    </lineage>
</organism>
<keyword evidence="2" id="KW-1185">Reference proteome</keyword>
<reference evidence="1 2" key="1">
    <citation type="submission" date="2014-04" db="EMBL/GenBank/DDBJ databases">
        <title>Genome evolution of avian class.</title>
        <authorList>
            <person name="Zhang G."/>
            <person name="Li C."/>
        </authorList>
    </citation>
    <scope>NUCLEOTIDE SEQUENCE [LARGE SCALE GENOMIC DNA]</scope>
    <source>
        <strain evidence="1">BGI_N300</strain>
    </source>
</reference>
<gene>
    <name evidence="1" type="ORF">N300_09126</name>
</gene>
<dbReference type="AlphaFoldDB" id="A0A091HIC5"/>
<dbReference type="EMBL" id="KL217481">
    <property type="protein sequence ID" value="KFO95616.1"/>
    <property type="molecule type" value="Genomic_DNA"/>
</dbReference>
<dbReference type="Proteomes" id="UP000054308">
    <property type="component" value="Unassembled WGS sequence"/>
</dbReference>
<name>A0A091HIC5_CALAN</name>